<dbReference type="Proteomes" id="UP000800036">
    <property type="component" value="Unassembled WGS sequence"/>
</dbReference>
<feature type="region of interest" description="Disordered" evidence="1">
    <location>
        <begin position="1"/>
        <end position="22"/>
    </location>
</feature>
<keyword evidence="3" id="KW-1185">Reference proteome</keyword>
<name>A0A6A5VGS4_9PLEO</name>
<dbReference type="OrthoDB" id="5364404at2759"/>
<protein>
    <submittedName>
        <fullName evidence="2">Uncharacterized protein</fullName>
    </submittedName>
</protein>
<evidence type="ECO:0000256" key="1">
    <source>
        <dbReference type="SAM" id="MobiDB-lite"/>
    </source>
</evidence>
<accession>A0A6A5VGS4</accession>
<feature type="region of interest" description="Disordered" evidence="1">
    <location>
        <begin position="35"/>
        <end position="115"/>
    </location>
</feature>
<evidence type="ECO:0000313" key="2">
    <source>
        <dbReference type="EMBL" id="KAF1972497.1"/>
    </source>
</evidence>
<feature type="compositionally biased region" description="Low complexity" evidence="1">
    <location>
        <begin position="57"/>
        <end position="77"/>
    </location>
</feature>
<gene>
    <name evidence="2" type="ORF">BU23DRAFT_159695</name>
</gene>
<sequence>MFSSAAGRVARSPSTLPPPSVCAFARPATIAAAPMSFARPSHQRRLSSSKASIPPDNSNANGSTPSGGSNTNGSNSTQQASASAGKAPARKANGRAGRKRTTPAAPTLNVPHVPPTDYLQKPEVKISSFFSLHRPISLDQVIPPVSTTSSFESIFTPRSPYTRKTTIENPWLKLRRPPPRTDKSWISLRCASRSLTV</sequence>
<evidence type="ECO:0000313" key="3">
    <source>
        <dbReference type="Proteomes" id="UP000800036"/>
    </source>
</evidence>
<dbReference type="EMBL" id="ML976686">
    <property type="protein sequence ID" value="KAF1972497.1"/>
    <property type="molecule type" value="Genomic_DNA"/>
</dbReference>
<reference evidence="2" key="1">
    <citation type="journal article" date="2020" name="Stud. Mycol.">
        <title>101 Dothideomycetes genomes: a test case for predicting lifestyles and emergence of pathogens.</title>
        <authorList>
            <person name="Haridas S."/>
            <person name="Albert R."/>
            <person name="Binder M."/>
            <person name="Bloem J."/>
            <person name="Labutti K."/>
            <person name="Salamov A."/>
            <person name="Andreopoulos B."/>
            <person name="Baker S."/>
            <person name="Barry K."/>
            <person name="Bills G."/>
            <person name="Bluhm B."/>
            <person name="Cannon C."/>
            <person name="Castanera R."/>
            <person name="Culley D."/>
            <person name="Daum C."/>
            <person name="Ezra D."/>
            <person name="Gonzalez J."/>
            <person name="Henrissat B."/>
            <person name="Kuo A."/>
            <person name="Liang C."/>
            <person name="Lipzen A."/>
            <person name="Lutzoni F."/>
            <person name="Magnuson J."/>
            <person name="Mondo S."/>
            <person name="Nolan M."/>
            <person name="Ohm R."/>
            <person name="Pangilinan J."/>
            <person name="Park H.-J."/>
            <person name="Ramirez L."/>
            <person name="Alfaro M."/>
            <person name="Sun H."/>
            <person name="Tritt A."/>
            <person name="Yoshinaga Y."/>
            <person name="Zwiers L.-H."/>
            <person name="Turgeon B."/>
            <person name="Goodwin S."/>
            <person name="Spatafora J."/>
            <person name="Crous P."/>
            <person name="Grigoriev I."/>
        </authorList>
    </citation>
    <scope>NUCLEOTIDE SEQUENCE</scope>
    <source>
        <strain evidence="2">CBS 107.79</strain>
    </source>
</reference>
<organism evidence="2 3">
    <name type="scientific">Bimuria novae-zelandiae CBS 107.79</name>
    <dbReference type="NCBI Taxonomy" id="1447943"/>
    <lineage>
        <taxon>Eukaryota</taxon>
        <taxon>Fungi</taxon>
        <taxon>Dikarya</taxon>
        <taxon>Ascomycota</taxon>
        <taxon>Pezizomycotina</taxon>
        <taxon>Dothideomycetes</taxon>
        <taxon>Pleosporomycetidae</taxon>
        <taxon>Pleosporales</taxon>
        <taxon>Massarineae</taxon>
        <taxon>Didymosphaeriaceae</taxon>
        <taxon>Bimuria</taxon>
    </lineage>
</organism>
<dbReference type="AlphaFoldDB" id="A0A6A5VGS4"/>
<feature type="compositionally biased region" description="Basic residues" evidence="1">
    <location>
        <begin position="88"/>
        <end position="101"/>
    </location>
</feature>
<proteinExistence type="predicted"/>